<dbReference type="SUPFAM" id="SSF88713">
    <property type="entry name" value="Glycoside hydrolase/deacetylase"/>
    <property type="match status" value="1"/>
</dbReference>
<evidence type="ECO:0000313" key="3">
    <source>
        <dbReference type="Proteomes" id="UP000823638"/>
    </source>
</evidence>
<dbReference type="GO" id="GO:0005975">
    <property type="term" value="P:carbohydrate metabolic process"/>
    <property type="evidence" value="ECO:0007669"/>
    <property type="project" value="InterPro"/>
</dbReference>
<feature type="compositionally biased region" description="Basic and acidic residues" evidence="1">
    <location>
        <begin position="173"/>
        <end position="182"/>
    </location>
</feature>
<proteinExistence type="predicted"/>
<sequence>MKQDNRLPAKKKTTAKKKNTSSFRKTLIVVSLFLVAGFAALVFLSDSEKLTAPPEDFLSVLSGNPSSGEIHHGSDTGEFLAQKGSGETFDDFPESGFPEVNVPSAGIPDIQKNNESRKTGPAQNVPSAQEPTGAKPEGSVPYEDNAEKKPESVENKSFVRNPEVASGNTAGEVKNRELRDSTPGEIHSGSGDMEEKNRNLQDSTAGLLVFVFDDGGHNLKDLTPIVNLPFPVTIAVLPGLGYSVKAAELVRQSGKELLLHQPMQAKNLSVDPGPGAIKPGMGYSDIVDLLIDNTNQVGPVVGMNNHEGSLITEDPMAMQAVLEFCRDRGLIFLDSRTTAGTVVPEQAEVLDMEFLERSVFIDNIQERESIVSSIRDGMNIAKNKGSAVLIGHVWCQSIADIILDIYPEILDQGYKITTLTELLNYKESGEESL</sequence>
<comment type="caution">
    <text evidence="2">The sequence shown here is derived from an EMBL/GenBank/DDBJ whole genome shotgun (WGS) entry which is preliminary data.</text>
</comment>
<feature type="compositionally biased region" description="Basic and acidic residues" evidence="1">
    <location>
        <begin position="145"/>
        <end position="154"/>
    </location>
</feature>
<dbReference type="Proteomes" id="UP000823638">
    <property type="component" value="Unassembled WGS sequence"/>
</dbReference>
<protein>
    <submittedName>
        <fullName evidence="2">Divergent polysaccharide deacetylase family protein</fullName>
    </submittedName>
</protein>
<feature type="region of interest" description="Disordered" evidence="1">
    <location>
        <begin position="64"/>
        <end position="197"/>
    </location>
</feature>
<reference evidence="2" key="2">
    <citation type="journal article" date="2021" name="PeerJ">
        <title>Extensive microbial diversity within the chicken gut microbiome revealed by metagenomics and culture.</title>
        <authorList>
            <person name="Gilroy R."/>
            <person name="Ravi A."/>
            <person name="Getino M."/>
            <person name="Pursley I."/>
            <person name="Horton D.L."/>
            <person name="Alikhan N.F."/>
            <person name="Baker D."/>
            <person name="Gharbi K."/>
            <person name="Hall N."/>
            <person name="Watson M."/>
            <person name="Adriaenssens E.M."/>
            <person name="Foster-Nyarko E."/>
            <person name="Jarju S."/>
            <person name="Secka A."/>
            <person name="Antonio M."/>
            <person name="Oren A."/>
            <person name="Chaudhuri R.R."/>
            <person name="La Ragione R."/>
            <person name="Hildebrand F."/>
            <person name="Pallen M.J."/>
        </authorList>
    </citation>
    <scope>NUCLEOTIDE SEQUENCE</scope>
    <source>
        <strain evidence="2">10532</strain>
    </source>
</reference>
<reference evidence="2" key="1">
    <citation type="submission" date="2020-10" db="EMBL/GenBank/DDBJ databases">
        <authorList>
            <person name="Gilroy R."/>
        </authorList>
    </citation>
    <scope>NUCLEOTIDE SEQUENCE</scope>
    <source>
        <strain evidence="2">10532</strain>
    </source>
</reference>
<dbReference type="InterPro" id="IPR006837">
    <property type="entry name" value="Divergent_DAC"/>
</dbReference>
<feature type="compositionally biased region" description="Polar residues" evidence="1">
    <location>
        <begin position="121"/>
        <end position="130"/>
    </location>
</feature>
<accession>A0A9D9N1B1</accession>
<dbReference type="Pfam" id="PF04748">
    <property type="entry name" value="Polysacc_deac_2"/>
    <property type="match status" value="1"/>
</dbReference>
<organism evidence="2 3">
    <name type="scientific">Candidatus Gallitreponema excrementavium</name>
    <dbReference type="NCBI Taxonomy" id="2840840"/>
    <lineage>
        <taxon>Bacteria</taxon>
        <taxon>Pseudomonadati</taxon>
        <taxon>Spirochaetota</taxon>
        <taxon>Spirochaetia</taxon>
        <taxon>Spirochaetales</taxon>
        <taxon>Candidatus Gallitreponema</taxon>
    </lineage>
</organism>
<dbReference type="PANTHER" id="PTHR30105:SF2">
    <property type="entry name" value="DIVERGENT POLYSACCHARIDE DEACETYLASE SUPERFAMILY"/>
    <property type="match status" value="1"/>
</dbReference>
<dbReference type="AlphaFoldDB" id="A0A9D9N1B1"/>
<evidence type="ECO:0000256" key="1">
    <source>
        <dbReference type="SAM" id="MobiDB-lite"/>
    </source>
</evidence>
<dbReference type="PANTHER" id="PTHR30105">
    <property type="entry name" value="UNCHARACTERIZED YIBQ-RELATED"/>
    <property type="match status" value="1"/>
</dbReference>
<evidence type="ECO:0000313" key="2">
    <source>
        <dbReference type="EMBL" id="MBO8456679.1"/>
    </source>
</evidence>
<name>A0A9D9N1B1_9SPIR</name>
<gene>
    <name evidence="2" type="ORF">IAA81_00435</name>
</gene>
<dbReference type="InterPro" id="IPR011330">
    <property type="entry name" value="Glyco_hydro/deAcase_b/a-brl"/>
</dbReference>
<dbReference type="Gene3D" id="3.20.20.370">
    <property type="entry name" value="Glycoside hydrolase/deacetylase"/>
    <property type="match status" value="1"/>
</dbReference>
<dbReference type="EMBL" id="JADIMM010000010">
    <property type="protein sequence ID" value="MBO8456679.1"/>
    <property type="molecule type" value="Genomic_DNA"/>
</dbReference>
<dbReference type="CDD" id="cd10936">
    <property type="entry name" value="CE4_DAC2"/>
    <property type="match status" value="1"/>
</dbReference>